<protein>
    <submittedName>
        <fullName evidence="4">Spermatosis associated 1</fullName>
    </submittedName>
</protein>
<dbReference type="FunCoup" id="A0A8P0NLB0">
    <property type="interactions" value="60"/>
</dbReference>
<organism evidence="4 5">
    <name type="scientific">Canis lupus familiaris</name>
    <name type="common">Dog</name>
    <name type="synonym">Canis familiaris</name>
    <dbReference type="NCBI Taxonomy" id="9615"/>
    <lineage>
        <taxon>Eukaryota</taxon>
        <taxon>Metazoa</taxon>
        <taxon>Chordata</taxon>
        <taxon>Craniata</taxon>
        <taxon>Vertebrata</taxon>
        <taxon>Euteleostomi</taxon>
        <taxon>Mammalia</taxon>
        <taxon>Eutheria</taxon>
        <taxon>Laurasiatheria</taxon>
        <taxon>Carnivora</taxon>
        <taxon>Caniformia</taxon>
        <taxon>Canidae</taxon>
        <taxon>Canis</taxon>
    </lineage>
</organism>
<feature type="compositionally biased region" description="Low complexity" evidence="2">
    <location>
        <begin position="26"/>
        <end position="35"/>
    </location>
</feature>
<name>A0A8P0NLB0_CANLF</name>
<feature type="region of interest" description="Disordered" evidence="2">
    <location>
        <begin position="206"/>
        <end position="247"/>
    </location>
</feature>
<evidence type="ECO:0000256" key="1">
    <source>
        <dbReference type="SAM" id="Coils"/>
    </source>
</evidence>
<dbReference type="OrthoDB" id="9901850at2759"/>
<feature type="region of interest" description="Disordered" evidence="2">
    <location>
        <begin position="1"/>
        <end position="114"/>
    </location>
</feature>
<feature type="domain" description="Spermatogenesis-associated protein 1 C-terminal" evidence="3">
    <location>
        <begin position="540"/>
        <end position="689"/>
    </location>
</feature>
<feature type="compositionally biased region" description="Pro residues" evidence="2">
    <location>
        <begin position="212"/>
        <end position="222"/>
    </location>
</feature>
<feature type="region of interest" description="Disordered" evidence="2">
    <location>
        <begin position="433"/>
        <end position="472"/>
    </location>
</feature>
<feature type="coiled-coil region" evidence="1">
    <location>
        <begin position="643"/>
        <end position="691"/>
    </location>
</feature>
<evidence type="ECO:0000313" key="4">
    <source>
        <dbReference type="Ensembl" id="ENSCAFP00000030122.5"/>
    </source>
</evidence>
<feature type="compositionally biased region" description="Pro residues" evidence="2">
    <location>
        <begin position="58"/>
        <end position="72"/>
    </location>
</feature>
<reference evidence="4 5" key="1">
    <citation type="journal article" date="2005" name="Nature">
        <title>Genome sequence, comparative analysis and haplotype structure of the domestic dog.</title>
        <authorList>
            <consortium name="Broad Sequencing Platform"/>
            <person name="Lindblad-Toh K."/>
            <person name="Wade C.M."/>
            <person name="Mikkelsen T.S."/>
            <person name="Karlsson E.K."/>
            <person name="Jaffe D.B."/>
            <person name="Kamal M."/>
            <person name="Clamp M."/>
            <person name="Chang J.L."/>
            <person name="Kulbokas E.J. III"/>
            <person name="Zody M.C."/>
            <person name="Mauceli E."/>
            <person name="Xie X."/>
            <person name="Breen M."/>
            <person name="Wayne R.K."/>
            <person name="Ostrander E.A."/>
            <person name="Ponting C.P."/>
            <person name="Galibert F."/>
            <person name="Smith D.R."/>
            <person name="DeJong P.J."/>
            <person name="Kirkness E."/>
            <person name="Alvarez P."/>
            <person name="Biagi T."/>
            <person name="Brockman W."/>
            <person name="Butler J."/>
            <person name="Chin C.W."/>
            <person name="Cook A."/>
            <person name="Cuff J."/>
            <person name="Daly M.J."/>
            <person name="DeCaprio D."/>
            <person name="Gnerre S."/>
            <person name="Grabherr M."/>
            <person name="Kellis M."/>
            <person name="Kleber M."/>
            <person name="Bardeleben C."/>
            <person name="Goodstadt L."/>
            <person name="Heger A."/>
            <person name="Hitte C."/>
            <person name="Kim L."/>
            <person name="Koepfli K.P."/>
            <person name="Parker H.G."/>
            <person name="Pollinger J.P."/>
            <person name="Searle S.M."/>
            <person name="Sutter N.B."/>
            <person name="Thomas R."/>
            <person name="Webber C."/>
            <person name="Baldwin J."/>
            <person name="Abebe A."/>
            <person name="Abouelleil A."/>
            <person name="Aftuck L."/>
            <person name="Ait-Zahra M."/>
            <person name="Aldredge T."/>
            <person name="Allen N."/>
            <person name="An P."/>
            <person name="Anderson S."/>
            <person name="Antoine C."/>
            <person name="Arachchi H."/>
            <person name="Aslam A."/>
            <person name="Ayotte L."/>
            <person name="Bachantsang P."/>
            <person name="Barry A."/>
            <person name="Bayul T."/>
            <person name="Benamara M."/>
            <person name="Berlin A."/>
            <person name="Bessette D."/>
            <person name="Blitshteyn B."/>
            <person name="Bloom T."/>
            <person name="Blye J."/>
            <person name="Boguslavskiy L."/>
            <person name="Bonnet C."/>
            <person name="Boukhgalter B."/>
            <person name="Brown A."/>
            <person name="Cahill P."/>
            <person name="Calixte N."/>
            <person name="Camarata J."/>
            <person name="Cheshatsang Y."/>
            <person name="Chu J."/>
            <person name="Citroen M."/>
            <person name="Collymore A."/>
            <person name="Cooke P."/>
            <person name="Dawoe T."/>
            <person name="Daza R."/>
            <person name="Decktor K."/>
            <person name="DeGray S."/>
            <person name="Dhargay N."/>
            <person name="Dooley K."/>
            <person name="Dooley K."/>
            <person name="Dorje P."/>
            <person name="Dorjee K."/>
            <person name="Dorris L."/>
            <person name="Duffey N."/>
            <person name="Dupes A."/>
            <person name="Egbiremolen O."/>
            <person name="Elong R."/>
            <person name="Falk J."/>
            <person name="Farina A."/>
            <person name="Faro S."/>
            <person name="Ferguson D."/>
            <person name="Ferreira P."/>
            <person name="Fisher S."/>
            <person name="FitzGerald M."/>
            <person name="Foley K."/>
            <person name="Foley C."/>
            <person name="Franke A."/>
            <person name="Friedrich D."/>
            <person name="Gage D."/>
            <person name="Garber M."/>
            <person name="Gearin G."/>
            <person name="Giannoukos G."/>
            <person name="Goode T."/>
            <person name="Goyette A."/>
            <person name="Graham J."/>
            <person name="Grandbois E."/>
            <person name="Gyaltsen K."/>
            <person name="Hafez N."/>
            <person name="Hagopian D."/>
            <person name="Hagos B."/>
            <person name="Hall J."/>
            <person name="Healy C."/>
            <person name="Hegarty R."/>
            <person name="Honan T."/>
            <person name="Horn A."/>
            <person name="Houde N."/>
            <person name="Hughes L."/>
            <person name="Hunnicutt L."/>
            <person name="Husby M."/>
            <person name="Jester B."/>
            <person name="Jones C."/>
            <person name="Kamat A."/>
            <person name="Kanga B."/>
            <person name="Kells C."/>
            <person name="Khazanovich D."/>
            <person name="Kieu A.C."/>
            <person name="Kisner P."/>
            <person name="Kumar M."/>
            <person name="Lance K."/>
            <person name="Landers T."/>
            <person name="Lara M."/>
            <person name="Lee W."/>
            <person name="Leger J.P."/>
            <person name="Lennon N."/>
            <person name="Leuper L."/>
            <person name="LeVine S."/>
            <person name="Liu J."/>
            <person name="Liu X."/>
            <person name="Lokyitsang Y."/>
            <person name="Lokyitsang T."/>
            <person name="Lui A."/>
            <person name="Macdonald J."/>
            <person name="Major J."/>
            <person name="Marabella R."/>
            <person name="Maru K."/>
            <person name="Matthews C."/>
            <person name="McDonough S."/>
            <person name="Mehta T."/>
            <person name="Meldrim J."/>
            <person name="Melnikov A."/>
            <person name="Meneus L."/>
            <person name="Mihalev A."/>
            <person name="Mihova T."/>
            <person name="Miller K."/>
            <person name="Mittelman R."/>
            <person name="Mlenga V."/>
            <person name="Mulrain L."/>
            <person name="Munson G."/>
            <person name="Navidi A."/>
            <person name="Naylor J."/>
            <person name="Nguyen T."/>
            <person name="Nguyen N."/>
            <person name="Nguyen C."/>
            <person name="Nguyen T."/>
            <person name="Nicol R."/>
            <person name="Norbu N."/>
            <person name="Norbu C."/>
            <person name="Novod N."/>
            <person name="Nyima T."/>
            <person name="Olandt P."/>
            <person name="O'Neill B."/>
            <person name="O'Neill K."/>
            <person name="Osman S."/>
            <person name="Oyono L."/>
            <person name="Patti C."/>
            <person name="Perrin D."/>
            <person name="Phunkhang P."/>
            <person name="Pierre F."/>
            <person name="Priest M."/>
            <person name="Rachupka A."/>
            <person name="Raghuraman S."/>
            <person name="Rameau R."/>
            <person name="Ray V."/>
            <person name="Raymond C."/>
            <person name="Rege F."/>
            <person name="Rise C."/>
            <person name="Rogers J."/>
            <person name="Rogov P."/>
            <person name="Sahalie J."/>
            <person name="Settipalli S."/>
            <person name="Sharpe T."/>
            <person name="Shea T."/>
            <person name="Sheehan M."/>
            <person name="Sherpa N."/>
            <person name="Shi J."/>
            <person name="Shih D."/>
            <person name="Sloan J."/>
            <person name="Smith C."/>
            <person name="Sparrow T."/>
            <person name="Stalker J."/>
            <person name="Stange-Thomann N."/>
            <person name="Stavropoulos S."/>
            <person name="Stone C."/>
            <person name="Stone S."/>
            <person name="Sykes S."/>
            <person name="Tchuinga P."/>
            <person name="Tenzing P."/>
            <person name="Tesfaye S."/>
            <person name="Thoulutsang D."/>
            <person name="Thoulutsang Y."/>
            <person name="Topham K."/>
            <person name="Topping I."/>
            <person name="Tsamla T."/>
            <person name="Vassiliev H."/>
            <person name="Venkataraman V."/>
            <person name="Vo A."/>
            <person name="Wangchuk T."/>
            <person name="Wangdi T."/>
            <person name="Weiand M."/>
            <person name="Wilkinson J."/>
            <person name="Wilson A."/>
            <person name="Yadav S."/>
            <person name="Yang S."/>
            <person name="Yang X."/>
            <person name="Young G."/>
            <person name="Yu Q."/>
            <person name="Zainoun J."/>
            <person name="Zembek L."/>
            <person name="Zimmer A."/>
            <person name="Lander E.S."/>
        </authorList>
    </citation>
    <scope>NUCLEOTIDE SEQUENCE [LARGE SCALE GENOMIC DNA]</scope>
    <source>
        <strain evidence="4">Boxer</strain>
    </source>
</reference>
<dbReference type="PANTHER" id="PTHR14421">
    <property type="entry name" value="SPERMATOGENESIS-ASSOCIATED PROTEIN 1"/>
    <property type="match status" value="1"/>
</dbReference>
<feature type="compositionally biased region" description="Basic residues" evidence="2">
    <location>
        <begin position="225"/>
        <end position="236"/>
    </location>
</feature>
<accession>A0A8P0NLB0</accession>
<feature type="compositionally biased region" description="Low complexity" evidence="2">
    <location>
        <begin position="73"/>
        <end position="90"/>
    </location>
</feature>
<evidence type="ECO:0000313" key="5">
    <source>
        <dbReference type="Proteomes" id="UP000002254"/>
    </source>
</evidence>
<sequence>MKPSSEKKGWSPGSEGLGGGGRRAAEQLLPEPAAESPRREAAGMREAAVQPRDLPPGKTGPPPAPPRPPPAPQAAAPARAATSLKLAAPGSSPPSARPPRGKRDPAAPALPCPALPSAARPAHFHAVEPRFQPELLNHFLHRGDAGGTRHGARRCWAGSSAGGSVAQWVRGARRWGGAAAAAGRGTGAGLGTLSLKFPVLCRAAPPAARMRAPPPRSVPAPQPRRERRARGRGRGRGRGEGGVTVRPERGRTPTFSLLAREADLGELVELHVFYVPEGSWNYKLNTISIEVVNKFISAGFIRVSPHLTLQALRERLGEFLGEDAIAEKFLFLKCIGNNLAVVKAKQESELKLKSFAPPYALQPELYLLPIMDHLGNIYSASTVSLDGRQTNNGVAKADGIIHRPLSVTLLKEEPGTDPSFLVNTLKELLNKNQEEGTSAGGKVTPKEKQTGKTHTGNSEIPGPLEESSSDYFSNKKSPFLWKNEDDRVNLIRTEDNQIGKKECIILPDLIDFPSLPGQPALSPGITDISSLQIEREKIIEQMKQVKEERRYLERIREEQIKKVEKLFEQSKLKRYHACDGWKKKYFETKKITASLEEVLRKLQEDLELYYKKLLMQLEAREIKMRPKNLANITDSKNYLIIQITEVQHAIDQLKRKLDTDKMKLIIEVKMKKQAVSDLRTLKAELAQKKIDTSLPSISISSWKCA</sequence>
<dbReference type="PANTHER" id="PTHR14421:SF3">
    <property type="entry name" value="SPERMATOGENESIS-ASSOCIATED PROTEIN 1"/>
    <property type="match status" value="1"/>
</dbReference>
<evidence type="ECO:0000256" key="2">
    <source>
        <dbReference type="SAM" id="MobiDB-lite"/>
    </source>
</evidence>
<evidence type="ECO:0000259" key="3">
    <source>
        <dbReference type="Pfam" id="PF15743"/>
    </source>
</evidence>
<keyword evidence="1" id="KW-0175">Coiled coil</keyword>
<dbReference type="InterPro" id="IPR039062">
    <property type="entry name" value="SPAT1"/>
</dbReference>
<dbReference type="Ensembl" id="ENSCAFT00000032348.6">
    <property type="protein sequence ID" value="ENSCAFP00000030122.5"/>
    <property type="gene ID" value="ENSCAFG00000020309.6"/>
</dbReference>
<dbReference type="Pfam" id="PF15743">
    <property type="entry name" value="SPATA1_C"/>
    <property type="match status" value="1"/>
</dbReference>
<dbReference type="InterPro" id="IPR031478">
    <property type="entry name" value="SPATA1_C"/>
</dbReference>
<proteinExistence type="predicted"/>
<dbReference type="Proteomes" id="UP000002254">
    <property type="component" value="Chromosome 6"/>
</dbReference>
<gene>
    <name evidence="4" type="primary">SPATA1</name>
</gene>
<reference evidence="4" key="2">
    <citation type="submission" date="2025-08" db="UniProtKB">
        <authorList>
            <consortium name="Ensembl"/>
        </authorList>
    </citation>
    <scope>IDENTIFICATION</scope>
</reference>
<feature type="coiled-coil region" evidence="1">
    <location>
        <begin position="528"/>
        <end position="562"/>
    </location>
</feature>
<dbReference type="AlphaFoldDB" id="A0A8P0NLB0"/>